<evidence type="ECO:0000256" key="2">
    <source>
        <dbReference type="ARBA" id="ARBA00023125"/>
    </source>
</evidence>
<dbReference type="GO" id="GO:0003677">
    <property type="term" value="F:DNA binding"/>
    <property type="evidence" value="ECO:0007669"/>
    <property type="project" value="UniProtKB-KW"/>
</dbReference>
<dbReference type="RefSeq" id="WP_150974023.1">
    <property type="nucleotide sequence ID" value="NZ_VZDO01000031.1"/>
</dbReference>
<name>A0A7V7PK04_9HYPH</name>
<comment type="caution">
    <text evidence="6">The sequence shown here is derived from an EMBL/GenBank/DDBJ whole genome shotgun (WGS) entry which is preliminary data.</text>
</comment>
<proteinExistence type="predicted"/>
<dbReference type="Gene3D" id="3.30.450.40">
    <property type="match status" value="2"/>
</dbReference>
<accession>A0A7V7PK04</accession>
<dbReference type="AlphaFoldDB" id="A0A7V7PK04"/>
<feature type="domain" description="IclR-ED" evidence="5">
    <location>
        <begin position="70"/>
        <end position="228"/>
    </location>
</feature>
<dbReference type="InterPro" id="IPR029016">
    <property type="entry name" value="GAF-like_dom_sf"/>
</dbReference>
<dbReference type="PROSITE" id="PS51078">
    <property type="entry name" value="ICLR_ED"/>
    <property type="match status" value="1"/>
</dbReference>
<keyword evidence="1" id="KW-0805">Transcription regulation</keyword>
<dbReference type="PANTHER" id="PTHR30136">
    <property type="entry name" value="HELIX-TURN-HELIX TRANSCRIPTIONAL REGULATOR, ICLR FAMILY"/>
    <property type="match status" value="1"/>
</dbReference>
<dbReference type="PROSITE" id="PS51077">
    <property type="entry name" value="HTH_ICLR"/>
    <property type="match status" value="1"/>
</dbReference>
<evidence type="ECO:0000259" key="5">
    <source>
        <dbReference type="PROSITE" id="PS51078"/>
    </source>
</evidence>
<dbReference type="SMART" id="SM00346">
    <property type="entry name" value="HTH_ICLR"/>
    <property type="match status" value="1"/>
</dbReference>
<organism evidence="6 7">
    <name type="scientific">Plantimonas leprariae</name>
    <dbReference type="NCBI Taxonomy" id="2615207"/>
    <lineage>
        <taxon>Bacteria</taxon>
        <taxon>Pseudomonadati</taxon>
        <taxon>Pseudomonadota</taxon>
        <taxon>Alphaproteobacteria</taxon>
        <taxon>Hyphomicrobiales</taxon>
        <taxon>Aurantimonadaceae</taxon>
        <taxon>Plantimonas</taxon>
    </lineage>
</organism>
<reference evidence="6 7" key="1">
    <citation type="submission" date="2019-09" db="EMBL/GenBank/DDBJ databases">
        <title>YIM 132180 draft genome.</title>
        <authorList>
            <person name="Zhang K."/>
        </authorList>
    </citation>
    <scope>NUCLEOTIDE SEQUENCE [LARGE SCALE GENOMIC DNA]</scope>
    <source>
        <strain evidence="6 7">YIM 132180</strain>
    </source>
</reference>
<evidence type="ECO:0000313" key="7">
    <source>
        <dbReference type="Proteomes" id="UP000432089"/>
    </source>
</evidence>
<dbReference type="Pfam" id="PF09339">
    <property type="entry name" value="HTH_IclR"/>
    <property type="match status" value="1"/>
</dbReference>
<dbReference type="GO" id="GO:0003700">
    <property type="term" value="F:DNA-binding transcription factor activity"/>
    <property type="evidence" value="ECO:0007669"/>
    <property type="project" value="TreeGrafter"/>
</dbReference>
<dbReference type="InterPro" id="IPR036390">
    <property type="entry name" value="WH_DNA-bd_sf"/>
</dbReference>
<dbReference type="Gene3D" id="1.10.10.10">
    <property type="entry name" value="Winged helix-like DNA-binding domain superfamily/Winged helix DNA-binding domain"/>
    <property type="match status" value="1"/>
</dbReference>
<evidence type="ECO:0000256" key="1">
    <source>
        <dbReference type="ARBA" id="ARBA00023015"/>
    </source>
</evidence>
<dbReference type="InterPro" id="IPR050707">
    <property type="entry name" value="HTH_MetabolicPath_Reg"/>
</dbReference>
<dbReference type="EMBL" id="VZDO01000031">
    <property type="protein sequence ID" value="KAB0675685.1"/>
    <property type="molecule type" value="Genomic_DNA"/>
</dbReference>
<sequence>MPGNASGVAAVERAISLLEAFTDRDASLSLGELARRTELDKATVLRIARSLAKSSMLVRNEDASWRLGPKLVRLGAIYQSTFRPASIVEPLLAELSDRTGESATFYAREGDMRVCLFRHESSQPIRHSARVGDTMPLDRGAPGRVILAFDGGDDPLAGEIKARGWHCTRGERDPQVASLATPVFRDGRALFGALCLTGPPSRFTDAAVAAHLPILLDGAARLSVAMGGRPGPE</sequence>
<dbReference type="InterPro" id="IPR005471">
    <property type="entry name" value="Tscrpt_reg_IclR_N"/>
</dbReference>
<evidence type="ECO:0000259" key="4">
    <source>
        <dbReference type="PROSITE" id="PS51077"/>
    </source>
</evidence>
<dbReference type="InterPro" id="IPR014757">
    <property type="entry name" value="Tscrpt_reg_IclR_C"/>
</dbReference>
<evidence type="ECO:0000313" key="6">
    <source>
        <dbReference type="EMBL" id="KAB0675685.1"/>
    </source>
</evidence>
<dbReference type="Proteomes" id="UP000432089">
    <property type="component" value="Unassembled WGS sequence"/>
</dbReference>
<keyword evidence="3" id="KW-0804">Transcription</keyword>
<protein>
    <submittedName>
        <fullName evidence="6">IclR family transcriptional regulator</fullName>
    </submittedName>
</protein>
<dbReference type="PANTHER" id="PTHR30136:SF39">
    <property type="entry name" value="TRANSCRIPTIONAL REGULATORY PROTEIN"/>
    <property type="match status" value="1"/>
</dbReference>
<evidence type="ECO:0000256" key="3">
    <source>
        <dbReference type="ARBA" id="ARBA00023163"/>
    </source>
</evidence>
<dbReference type="SUPFAM" id="SSF55781">
    <property type="entry name" value="GAF domain-like"/>
    <property type="match status" value="1"/>
</dbReference>
<dbReference type="Pfam" id="PF01614">
    <property type="entry name" value="IclR_C"/>
    <property type="match status" value="2"/>
</dbReference>
<keyword evidence="2" id="KW-0238">DNA-binding</keyword>
<dbReference type="GO" id="GO:0045892">
    <property type="term" value="P:negative regulation of DNA-templated transcription"/>
    <property type="evidence" value="ECO:0007669"/>
    <property type="project" value="TreeGrafter"/>
</dbReference>
<keyword evidence="7" id="KW-1185">Reference proteome</keyword>
<gene>
    <name evidence="6" type="ORF">F6X38_22955</name>
</gene>
<dbReference type="InterPro" id="IPR036388">
    <property type="entry name" value="WH-like_DNA-bd_sf"/>
</dbReference>
<feature type="domain" description="HTH iclR-type" evidence="4">
    <location>
        <begin position="8"/>
        <end position="69"/>
    </location>
</feature>
<dbReference type="SUPFAM" id="SSF46785">
    <property type="entry name" value="Winged helix' DNA-binding domain"/>
    <property type="match status" value="1"/>
</dbReference>